<keyword evidence="3" id="KW-1185">Reference proteome</keyword>
<dbReference type="RefSeq" id="WP_313762287.1">
    <property type="nucleotide sequence ID" value="NZ_BAAAVH010000009.1"/>
</dbReference>
<reference evidence="3" key="1">
    <citation type="journal article" date="2019" name="Int. J. Syst. Evol. Microbiol.">
        <title>The Global Catalogue of Microorganisms (GCM) 10K type strain sequencing project: providing services to taxonomists for standard genome sequencing and annotation.</title>
        <authorList>
            <consortium name="The Broad Institute Genomics Platform"/>
            <consortium name="The Broad Institute Genome Sequencing Center for Infectious Disease"/>
            <person name="Wu L."/>
            <person name="Ma J."/>
        </authorList>
    </citation>
    <scope>NUCLEOTIDE SEQUENCE [LARGE SCALE GENOMIC DNA]</scope>
    <source>
        <strain evidence="3">CGMCC 4.1469</strain>
    </source>
</reference>
<feature type="transmembrane region" description="Helical" evidence="1">
    <location>
        <begin position="188"/>
        <end position="209"/>
    </location>
</feature>
<keyword evidence="1" id="KW-0472">Membrane</keyword>
<dbReference type="Proteomes" id="UP001596067">
    <property type="component" value="Unassembled WGS sequence"/>
</dbReference>
<feature type="transmembrane region" description="Helical" evidence="1">
    <location>
        <begin position="12"/>
        <end position="32"/>
    </location>
</feature>
<accession>A0ABW1EYC5</accession>
<feature type="transmembrane region" description="Helical" evidence="1">
    <location>
        <begin position="44"/>
        <end position="63"/>
    </location>
</feature>
<evidence type="ECO:0000313" key="3">
    <source>
        <dbReference type="Proteomes" id="UP001596067"/>
    </source>
</evidence>
<feature type="transmembrane region" description="Helical" evidence="1">
    <location>
        <begin position="153"/>
        <end position="176"/>
    </location>
</feature>
<protein>
    <recommendedName>
        <fullName evidence="4">ABC transporter</fullName>
    </recommendedName>
</protein>
<comment type="caution">
    <text evidence="2">The sequence shown here is derived from an EMBL/GenBank/DDBJ whole genome shotgun (WGS) entry which is preliminary data.</text>
</comment>
<evidence type="ECO:0000256" key="1">
    <source>
        <dbReference type="SAM" id="Phobius"/>
    </source>
</evidence>
<sequence>MTAIVRYLSTTLLLSQRYLAPVLVFTGLVTVLTSSDGGPLTATYGASAGAMLLAATWLTIALVGLEDRAHRAVLLVNAGDPRRVLLGSVCTAVLWCLPLTAAGLVLPLLVGTHTPTGADLLLGTEAQLTCALTGTAVGLLCSRLVFRRQGHALLTALGLLLGLTVAKGLPPVNVLLSHLATTPRSADLLASTGGLLALAAGLLAGAAALTHAVHGRRS</sequence>
<evidence type="ECO:0000313" key="2">
    <source>
        <dbReference type="EMBL" id="MFC5886618.1"/>
    </source>
</evidence>
<feature type="transmembrane region" description="Helical" evidence="1">
    <location>
        <begin position="84"/>
        <end position="106"/>
    </location>
</feature>
<name>A0ABW1EYC5_9ACTN</name>
<evidence type="ECO:0008006" key="4">
    <source>
        <dbReference type="Google" id="ProtNLM"/>
    </source>
</evidence>
<gene>
    <name evidence="2" type="ORF">ACFP0N_16770</name>
</gene>
<keyword evidence="1" id="KW-0812">Transmembrane</keyword>
<proteinExistence type="predicted"/>
<dbReference type="EMBL" id="JBHSOD010000018">
    <property type="protein sequence ID" value="MFC5886618.1"/>
    <property type="molecule type" value="Genomic_DNA"/>
</dbReference>
<feature type="transmembrane region" description="Helical" evidence="1">
    <location>
        <begin position="126"/>
        <end position="146"/>
    </location>
</feature>
<keyword evidence="1" id="KW-1133">Transmembrane helix</keyword>
<organism evidence="2 3">
    <name type="scientific">Kitasatospora aburaviensis</name>
    <dbReference type="NCBI Taxonomy" id="67265"/>
    <lineage>
        <taxon>Bacteria</taxon>
        <taxon>Bacillati</taxon>
        <taxon>Actinomycetota</taxon>
        <taxon>Actinomycetes</taxon>
        <taxon>Kitasatosporales</taxon>
        <taxon>Streptomycetaceae</taxon>
        <taxon>Kitasatospora</taxon>
    </lineage>
</organism>